<dbReference type="AlphaFoldDB" id="A0A4Q2DC21"/>
<keyword evidence="3" id="KW-1185">Reference proteome</keyword>
<gene>
    <name evidence="2" type="ORF">EST38_g8629</name>
</gene>
<dbReference type="Proteomes" id="UP000290288">
    <property type="component" value="Unassembled WGS sequence"/>
</dbReference>
<evidence type="ECO:0000256" key="1">
    <source>
        <dbReference type="SAM" id="MobiDB-lite"/>
    </source>
</evidence>
<organism evidence="2 3">
    <name type="scientific">Candolleomyces aberdarensis</name>
    <dbReference type="NCBI Taxonomy" id="2316362"/>
    <lineage>
        <taxon>Eukaryota</taxon>
        <taxon>Fungi</taxon>
        <taxon>Dikarya</taxon>
        <taxon>Basidiomycota</taxon>
        <taxon>Agaricomycotina</taxon>
        <taxon>Agaricomycetes</taxon>
        <taxon>Agaricomycetidae</taxon>
        <taxon>Agaricales</taxon>
        <taxon>Agaricineae</taxon>
        <taxon>Psathyrellaceae</taxon>
        <taxon>Candolleomyces</taxon>
    </lineage>
</organism>
<sequence length="461" mass="53288">MILSDEDLQNDINIFLQGLGDNITAEKLRDYLNLPQVREQHGINHRLSLATAQNYLDRLGYRFAQPLKGQFVDGHERNDVVDHRQNRFLPEMLSYQPRMRVYDKDGNLISEPEGRPVVVWWHDESIFFANDRRRKRWIHKDATPKPYKKGDGPSLMYANFVSADYGWLRAPDGRSPEILLKPGKTRDGYMTNEEILEQFKHASALLKELYPNEDHVLVYDNATTHTKRPDDALSARHTPKNTPKEGKNWLVEVSARDANGKVIPGQKIKGPMRDGYHNGQPQSLYFPPEHPRAGVFKGMVTILEERGITFSTKKLAECKNFKCNPPKTDCCYRRVLFNQPDFAGVESNLETLGKSLGIPVLFLPKYHCELNFIEQCWGYAKRLYRLNPESSREDVLERNTMDAINAVPLVAMRRFANRSLRIMDAYRNGLDGKQAAWAAKKYRGHRILPPEWREDLRKANL</sequence>
<name>A0A4Q2DC21_9AGAR</name>
<proteinExistence type="predicted"/>
<protein>
    <submittedName>
        <fullName evidence="2">Uncharacterized protein</fullName>
    </submittedName>
</protein>
<accession>A0A4Q2DC21</accession>
<dbReference type="OrthoDB" id="10044727at2759"/>
<evidence type="ECO:0000313" key="3">
    <source>
        <dbReference type="Proteomes" id="UP000290288"/>
    </source>
</evidence>
<feature type="region of interest" description="Disordered" evidence="1">
    <location>
        <begin position="226"/>
        <end position="245"/>
    </location>
</feature>
<dbReference type="EMBL" id="SDEE01000358">
    <property type="protein sequence ID" value="RXW17237.1"/>
    <property type="molecule type" value="Genomic_DNA"/>
</dbReference>
<dbReference type="PANTHER" id="PTHR35871">
    <property type="entry name" value="EXPRESSED PROTEIN"/>
    <property type="match status" value="1"/>
</dbReference>
<dbReference type="GO" id="GO:0003676">
    <property type="term" value="F:nucleic acid binding"/>
    <property type="evidence" value="ECO:0007669"/>
    <property type="project" value="InterPro"/>
</dbReference>
<evidence type="ECO:0000313" key="2">
    <source>
        <dbReference type="EMBL" id="RXW17237.1"/>
    </source>
</evidence>
<comment type="caution">
    <text evidence="2">The sequence shown here is derived from an EMBL/GenBank/DDBJ whole genome shotgun (WGS) entry which is preliminary data.</text>
</comment>
<dbReference type="PANTHER" id="PTHR35871:SF1">
    <property type="entry name" value="CXC1-LIKE CYSTEINE CLUSTER ASSOCIATED WITH KDZ TRANSPOSASES DOMAIN-CONTAINING PROTEIN"/>
    <property type="match status" value="1"/>
</dbReference>
<reference evidence="2 3" key="1">
    <citation type="submission" date="2019-01" db="EMBL/GenBank/DDBJ databases">
        <title>Draft genome sequence of Psathyrella aberdarensis IHI B618.</title>
        <authorList>
            <person name="Buettner E."/>
            <person name="Kellner H."/>
        </authorList>
    </citation>
    <scope>NUCLEOTIDE SEQUENCE [LARGE SCALE GENOMIC DNA]</scope>
    <source>
        <strain evidence="2 3">IHI B618</strain>
    </source>
</reference>
<dbReference type="Gene3D" id="3.30.420.10">
    <property type="entry name" value="Ribonuclease H-like superfamily/Ribonuclease H"/>
    <property type="match status" value="1"/>
</dbReference>
<dbReference type="InterPro" id="IPR036397">
    <property type="entry name" value="RNaseH_sf"/>
</dbReference>